<dbReference type="InterPro" id="IPR007474">
    <property type="entry name" value="ApaG_domain"/>
</dbReference>
<dbReference type="Pfam" id="PF04379">
    <property type="entry name" value="DUF525"/>
    <property type="match status" value="1"/>
</dbReference>
<dbReference type="SUPFAM" id="SSF110069">
    <property type="entry name" value="ApaG-like"/>
    <property type="match status" value="1"/>
</dbReference>
<dbReference type="EMBL" id="SNZH01000001">
    <property type="protein sequence ID" value="TDR48566.1"/>
    <property type="molecule type" value="Genomic_DNA"/>
</dbReference>
<dbReference type="GO" id="GO:0070987">
    <property type="term" value="P:error-free translesion synthesis"/>
    <property type="evidence" value="ECO:0007669"/>
    <property type="project" value="TreeGrafter"/>
</dbReference>
<dbReference type="HAMAP" id="MF_00791">
    <property type="entry name" value="ApaG"/>
    <property type="match status" value="1"/>
</dbReference>
<gene>
    <name evidence="2" type="primary">apaG</name>
    <name evidence="4" type="ORF">DFR29_101186</name>
</gene>
<evidence type="ECO:0000259" key="3">
    <source>
        <dbReference type="PROSITE" id="PS51087"/>
    </source>
</evidence>
<dbReference type="PANTHER" id="PTHR14289">
    <property type="entry name" value="F-BOX ONLY PROTEIN 3"/>
    <property type="match status" value="1"/>
</dbReference>
<feature type="domain" description="ApaG" evidence="3">
    <location>
        <begin position="12"/>
        <end position="136"/>
    </location>
</feature>
<evidence type="ECO:0000313" key="4">
    <source>
        <dbReference type="EMBL" id="TDR48566.1"/>
    </source>
</evidence>
<organism evidence="4 5">
    <name type="scientific">Tahibacter aquaticus</name>
    <dbReference type="NCBI Taxonomy" id="520092"/>
    <lineage>
        <taxon>Bacteria</taxon>
        <taxon>Pseudomonadati</taxon>
        <taxon>Pseudomonadota</taxon>
        <taxon>Gammaproteobacteria</taxon>
        <taxon>Lysobacterales</taxon>
        <taxon>Rhodanobacteraceae</taxon>
        <taxon>Tahibacter</taxon>
    </lineage>
</organism>
<dbReference type="InterPro" id="IPR023065">
    <property type="entry name" value="Uncharacterised_ApaG"/>
</dbReference>
<dbReference type="PROSITE" id="PS51087">
    <property type="entry name" value="APAG"/>
    <property type="match status" value="1"/>
</dbReference>
<dbReference type="Proteomes" id="UP000295293">
    <property type="component" value="Unassembled WGS sequence"/>
</dbReference>
<name>A0A4V3DNI6_9GAMM</name>
<accession>A0A4V3DNI6</accession>
<dbReference type="Gene3D" id="2.60.40.1470">
    <property type="entry name" value="ApaG domain"/>
    <property type="match status" value="1"/>
</dbReference>
<evidence type="ECO:0000256" key="1">
    <source>
        <dbReference type="ARBA" id="ARBA00017693"/>
    </source>
</evidence>
<keyword evidence="5" id="KW-1185">Reference proteome</keyword>
<sequence>MRPLAENRDMSDPNPYDIAISVAARFIDEQSRPSDNRYVFAYTITIQNVGEVGAQLLSRHWIITDGNGKVQEVEGDGVVGEQPHMRPGEEFQYTSGAVLETSVGTMRGSYRLVAEDGTMFDAPIPQFTLSIPRTLH</sequence>
<proteinExistence type="inferred from homology"/>
<dbReference type="InterPro" id="IPR036767">
    <property type="entry name" value="ApaG_sf"/>
</dbReference>
<dbReference type="NCBIfam" id="NF003967">
    <property type="entry name" value="PRK05461.1"/>
    <property type="match status" value="1"/>
</dbReference>
<dbReference type="PANTHER" id="PTHR14289:SF16">
    <property type="entry name" value="POLYMERASE DELTA-INTERACTING PROTEIN 2"/>
    <property type="match status" value="1"/>
</dbReference>
<reference evidence="4 5" key="1">
    <citation type="submission" date="2019-03" db="EMBL/GenBank/DDBJ databases">
        <title>Genomic Encyclopedia of Type Strains, Phase IV (KMG-IV): sequencing the most valuable type-strain genomes for metagenomic binning, comparative biology and taxonomic classification.</title>
        <authorList>
            <person name="Goeker M."/>
        </authorList>
    </citation>
    <scope>NUCLEOTIDE SEQUENCE [LARGE SCALE GENOMIC DNA]</scope>
    <source>
        <strain evidence="4 5">DSM 21667</strain>
    </source>
</reference>
<protein>
    <recommendedName>
        <fullName evidence="1 2">Protein ApaG</fullName>
    </recommendedName>
</protein>
<evidence type="ECO:0000256" key="2">
    <source>
        <dbReference type="HAMAP-Rule" id="MF_00791"/>
    </source>
</evidence>
<evidence type="ECO:0000313" key="5">
    <source>
        <dbReference type="Proteomes" id="UP000295293"/>
    </source>
</evidence>
<dbReference type="AlphaFoldDB" id="A0A4V3DNI6"/>
<comment type="caution">
    <text evidence="4">The sequence shown here is derived from an EMBL/GenBank/DDBJ whole genome shotgun (WGS) entry which is preliminary data.</text>
</comment>